<dbReference type="Pfam" id="PF07714">
    <property type="entry name" value="PK_Tyr_Ser-Thr"/>
    <property type="match status" value="1"/>
</dbReference>
<dbReference type="InterPro" id="IPR001245">
    <property type="entry name" value="Ser-Thr/Tyr_kinase_cat_dom"/>
</dbReference>
<dbReference type="Gene3D" id="1.10.510.10">
    <property type="entry name" value="Transferase(Phosphotransferase) domain 1"/>
    <property type="match status" value="1"/>
</dbReference>
<organism evidence="2 3">
    <name type="scientific">Cinchona calisaya</name>
    <dbReference type="NCBI Taxonomy" id="153742"/>
    <lineage>
        <taxon>Eukaryota</taxon>
        <taxon>Viridiplantae</taxon>
        <taxon>Streptophyta</taxon>
        <taxon>Embryophyta</taxon>
        <taxon>Tracheophyta</taxon>
        <taxon>Spermatophyta</taxon>
        <taxon>Magnoliopsida</taxon>
        <taxon>eudicotyledons</taxon>
        <taxon>Gunneridae</taxon>
        <taxon>Pentapetalae</taxon>
        <taxon>asterids</taxon>
        <taxon>lamiids</taxon>
        <taxon>Gentianales</taxon>
        <taxon>Rubiaceae</taxon>
        <taxon>Cinchonoideae</taxon>
        <taxon>Cinchoneae</taxon>
        <taxon>Cinchona</taxon>
    </lineage>
</organism>
<dbReference type="PRINTS" id="PR00109">
    <property type="entry name" value="TYRKINASE"/>
</dbReference>
<sequence length="316" mass="36102">MKVYIKSNSKKDLAWAKFFGRRRSRKVTFIVETTGDDDIDNQLMVDDLSSLFLGPCFARGAQGKLHLGTYKDQSVAVKISPILDDFHKFSDLADKIEKQFHRESTFLSRLRHPNVLQFVAAYKKPPILGIITEYVSRGSLGSFLNKIEHSHKFLPLKKVIAMALDIARGMAYVHSQGIVHRDLKPDNILISEDFHLKVADFGLACEESECRRLADGAGTYKWKAPEMVKRKKSYNRKIDVYSFGLILWELVAGTVPFEDMTREQVAFAVVNKNLRPPVPKHCHPTMRALIEQCWCSKPAKRLEFSQIVQILQHLEA</sequence>
<gene>
    <name evidence="2" type="ORF">ACH5RR_001595</name>
</gene>
<dbReference type="SMART" id="SM00220">
    <property type="entry name" value="S_TKc"/>
    <property type="match status" value="1"/>
</dbReference>
<dbReference type="InterPro" id="IPR051681">
    <property type="entry name" value="Ser/Thr_Kinases-Pseudokinases"/>
</dbReference>
<dbReference type="SUPFAM" id="SSF56112">
    <property type="entry name" value="Protein kinase-like (PK-like)"/>
    <property type="match status" value="1"/>
</dbReference>
<dbReference type="PANTHER" id="PTHR44329:SF73">
    <property type="entry name" value="OS01G0201200 PROTEIN"/>
    <property type="match status" value="1"/>
</dbReference>
<keyword evidence="3" id="KW-1185">Reference proteome</keyword>
<dbReference type="InterPro" id="IPR008271">
    <property type="entry name" value="Ser/Thr_kinase_AS"/>
</dbReference>
<evidence type="ECO:0000313" key="3">
    <source>
        <dbReference type="Proteomes" id="UP001630127"/>
    </source>
</evidence>
<reference evidence="2 3" key="1">
    <citation type="submission" date="2024-11" db="EMBL/GenBank/DDBJ databases">
        <title>A near-complete genome assembly of Cinchona calisaya.</title>
        <authorList>
            <person name="Lian D.C."/>
            <person name="Zhao X.W."/>
            <person name="Wei L."/>
        </authorList>
    </citation>
    <scope>NUCLEOTIDE SEQUENCE [LARGE SCALE GENOMIC DNA]</scope>
    <source>
        <tissue evidence="2">Nenye</tissue>
    </source>
</reference>
<dbReference type="CDD" id="cd13999">
    <property type="entry name" value="STKc_MAP3K-like"/>
    <property type="match status" value="1"/>
</dbReference>
<dbReference type="Gene3D" id="3.30.200.20">
    <property type="entry name" value="Phosphorylase Kinase, domain 1"/>
    <property type="match status" value="1"/>
</dbReference>
<name>A0ABD3B3Y3_9GENT</name>
<dbReference type="AlphaFoldDB" id="A0ABD3B3Y3"/>
<dbReference type="PROSITE" id="PS00108">
    <property type="entry name" value="PROTEIN_KINASE_ST"/>
    <property type="match status" value="1"/>
</dbReference>
<accession>A0ABD3B3Y3</accession>
<proteinExistence type="predicted"/>
<dbReference type="EMBL" id="JBJUIK010000001">
    <property type="protein sequence ID" value="KAL3538229.1"/>
    <property type="molecule type" value="Genomic_DNA"/>
</dbReference>
<dbReference type="InterPro" id="IPR000719">
    <property type="entry name" value="Prot_kinase_dom"/>
</dbReference>
<evidence type="ECO:0000259" key="1">
    <source>
        <dbReference type="PROSITE" id="PS50011"/>
    </source>
</evidence>
<evidence type="ECO:0000313" key="2">
    <source>
        <dbReference type="EMBL" id="KAL3538229.1"/>
    </source>
</evidence>
<dbReference type="Proteomes" id="UP001630127">
    <property type="component" value="Unassembled WGS sequence"/>
</dbReference>
<comment type="caution">
    <text evidence="2">The sequence shown here is derived from an EMBL/GenBank/DDBJ whole genome shotgun (WGS) entry which is preliminary data.</text>
</comment>
<feature type="domain" description="Protein kinase" evidence="1">
    <location>
        <begin position="51"/>
        <end position="316"/>
    </location>
</feature>
<dbReference type="PANTHER" id="PTHR44329">
    <property type="entry name" value="SERINE/THREONINE-PROTEIN KINASE TNNI3K-RELATED"/>
    <property type="match status" value="1"/>
</dbReference>
<dbReference type="InterPro" id="IPR011009">
    <property type="entry name" value="Kinase-like_dom_sf"/>
</dbReference>
<dbReference type="PROSITE" id="PS50011">
    <property type="entry name" value="PROTEIN_KINASE_DOM"/>
    <property type="match status" value="1"/>
</dbReference>
<protein>
    <recommendedName>
        <fullName evidence="1">Protein kinase domain-containing protein</fullName>
    </recommendedName>
</protein>